<name>A0ABU4VRY2_9ACTN</name>
<evidence type="ECO:0000313" key="2">
    <source>
        <dbReference type="EMBL" id="MDX8153859.1"/>
    </source>
</evidence>
<dbReference type="SMART" id="SM01022">
    <property type="entry name" value="ASCH"/>
    <property type="match status" value="1"/>
</dbReference>
<evidence type="ECO:0000259" key="1">
    <source>
        <dbReference type="SMART" id="SM01022"/>
    </source>
</evidence>
<dbReference type="InterPro" id="IPR015947">
    <property type="entry name" value="PUA-like_sf"/>
</dbReference>
<dbReference type="PANTHER" id="PTHR42250:SF1">
    <property type="entry name" value="ASCH DOMAIN-CONTAINING PROTEIN"/>
    <property type="match status" value="1"/>
</dbReference>
<dbReference type="PANTHER" id="PTHR42250">
    <property type="entry name" value="ASCH DOMAIN-CONTAINING PROTEIN"/>
    <property type="match status" value="1"/>
</dbReference>
<comment type="caution">
    <text evidence="2">The sequence shown here is derived from an EMBL/GenBank/DDBJ whole genome shotgun (WGS) entry which is preliminary data.</text>
</comment>
<feature type="domain" description="ASCH" evidence="1">
    <location>
        <begin position="4"/>
        <end position="114"/>
    </location>
</feature>
<dbReference type="InterPro" id="IPR007374">
    <property type="entry name" value="ASCH_domain"/>
</dbReference>
<proteinExistence type="predicted"/>
<keyword evidence="3" id="KW-1185">Reference proteome</keyword>
<dbReference type="Gene3D" id="2.30.130.30">
    <property type="entry name" value="Hypothetical protein"/>
    <property type="match status" value="1"/>
</dbReference>
<dbReference type="Proteomes" id="UP001277761">
    <property type="component" value="Unassembled WGS sequence"/>
</dbReference>
<dbReference type="EMBL" id="JAXAVX010000023">
    <property type="protein sequence ID" value="MDX8153859.1"/>
    <property type="molecule type" value="Genomic_DNA"/>
</dbReference>
<dbReference type="Pfam" id="PF04266">
    <property type="entry name" value="ASCH"/>
    <property type="match status" value="1"/>
</dbReference>
<dbReference type="SUPFAM" id="SSF88697">
    <property type="entry name" value="PUA domain-like"/>
    <property type="match status" value="1"/>
</dbReference>
<reference evidence="2 3" key="1">
    <citation type="submission" date="2023-11" db="EMBL/GenBank/DDBJ databases">
        <authorList>
            <person name="Xu M."/>
            <person name="Jiang T."/>
        </authorList>
    </citation>
    <scope>NUCLEOTIDE SEQUENCE [LARGE SCALE GENOMIC DNA]</scope>
    <source>
        <strain evidence="2 3">SD</strain>
    </source>
</reference>
<dbReference type="RefSeq" id="WP_319956008.1">
    <property type="nucleotide sequence ID" value="NZ_JAXAVX010000023.1"/>
</dbReference>
<protein>
    <submittedName>
        <fullName evidence="2">ASCH domain-containing protein</fullName>
    </submittedName>
</protein>
<gene>
    <name evidence="2" type="ORF">SK069_19835</name>
</gene>
<organism evidence="2 3">
    <name type="scientific">Patulibacter brassicae</name>
    <dbReference type="NCBI Taxonomy" id="1705717"/>
    <lineage>
        <taxon>Bacteria</taxon>
        <taxon>Bacillati</taxon>
        <taxon>Actinomycetota</taxon>
        <taxon>Thermoleophilia</taxon>
        <taxon>Solirubrobacterales</taxon>
        <taxon>Patulibacteraceae</taxon>
        <taxon>Patulibacter</taxon>
    </lineage>
</organism>
<accession>A0ABU4VRY2</accession>
<evidence type="ECO:0000313" key="3">
    <source>
        <dbReference type="Proteomes" id="UP001277761"/>
    </source>
</evidence>
<sequence>MQVLNFYSRIFADQLKRGRKTATIRLGDKSHKYRKNQAVLVTIGYQFSPREKIFDAVIDAVEVKRVRDLSPRDIEHDNPEFRRHDELIHFLEQIYGRTVTQDDIVTVVRFSQIITHPPGFTDARLGIGGAQN</sequence>